<name>A0A251S387_HELAN</name>
<proteinExistence type="predicted"/>
<keyword evidence="1" id="KW-0808">Transferase</keyword>
<keyword evidence="2" id="KW-0418">Kinase</keyword>
<gene>
    <name evidence="2" type="ORF">HannXRQ_Chr16g0530021</name>
    <name evidence="1" type="ORF">HanXRQr2_Chr09g0397151</name>
</gene>
<reference evidence="2" key="2">
    <citation type="submission" date="2017-02" db="EMBL/GenBank/DDBJ databases">
        <title>Sunflower complete genome.</title>
        <authorList>
            <person name="Langlade N."/>
            <person name="Munos S."/>
        </authorList>
    </citation>
    <scope>NUCLEOTIDE SEQUENCE [LARGE SCALE GENOMIC DNA]</scope>
    <source>
        <tissue evidence="2">Leaves</tissue>
    </source>
</reference>
<dbReference type="InParanoid" id="A0A251S387"/>
<reference evidence="1" key="3">
    <citation type="submission" date="2020-06" db="EMBL/GenBank/DDBJ databases">
        <title>Helianthus annuus Genome sequencing and assembly Release 2.</title>
        <authorList>
            <person name="Gouzy J."/>
            <person name="Langlade N."/>
            <person name="Munos S."/>
        </authorList>
    </citation>
    <scope>NUCLEOTIDE SEQUENCE</scope>
    <source>
        <tissue evidence="1">Leaves</tissue>
    </source>
</reference>
<dbReference type="Gramene" id="mRNA:HanXRQr2_Chr09g0397151">
    <property type="protein sequence ID" value="mRNA:HanXRQr2_Chr09g0397151"/>
    <property type="gene ID" value="HanXRQr2_Chr09g0397151"/>
</dbReference>
<dbReference type="EMBL" id="CM007905">
    <property type="protein sequence ID" value="OTF93177.1"/>
    <property type="molecule type" value="Genomic_DNA"/>
</dbReference>
<sequence>MATFEVIERIGNELRCKCTDPGLLLPRAKFSFWRDGKLVEKHHELPTFSEKSDIESGITEGVAFIALSFVKDAAVVVKHLKDQK</sequence>
<dbReference type="AlphaFoldDB" id="A0A251S387"/>
<evidence type="ECO:0000313" key="2">
    <source>
        <dbReference type="EMBL" id="OTF93177.1"/>
    </source>
</evidence>
<dbReference type="GO" id="GO:0016301">
    <property type="term" value="F:kinase activity"/>
    <property type="evidence" value="ECO:0007669"/>
    <property type="project" value="UniProtKB-KW"/>
</dbReference>
<dbReference type="EMBL" id="MNCJ02000324">
    <property type="protein sequence ID" value="KAF5791646.1"/>
    <property type="molecule type" value="Genomic_DNA"/>
</dbReference>
<dbReference type="STRING" id="4232.A0A251S387"/>
<dbReference type="EC" id="2.7.1.40" evidence="1"/>
<dbReference type="Proteomes" id="UP000215914">
    <property type="component" value="Chromosome 16"/>
</dbReference>
<dbReference type="GO" id="GO:0004743">
    <property type="term" value="F:pyruvate kinase activity"/>
    <property type="evidence" value="ECO:0007669"/>
    <property type="project" value="UniProtKB-EC"/>
</dbReference>
<evidence type="ECO:0000313" key="1">
    <source>
        <dbReference type="EMBL" id="KAF5791646.1"/>
    </source>
</evidence>
<keyword evidence="2" id="KW-0670">Pyruvate</keyword>
<organism evidence="2 3">
    <name type="scientific">Helianthus annuus</name>
    <name type="common">Common sunflower</name>
    <dbReference type="NCBI Taxonomy" id="4232"/>
    <lineage>
        <taxon>Eukaryota</taxon>
        <taxon>Viridiplantae</taxon>
        <taxon>Streptophyta</taxon>
        <taxon>Embryophyta</taxon>
        <taxon>Tracheophyta</taxon>
        <taxon>Spermatophyta</taxon>
        <taxon>Magnoliopsida</taxon>
        <taxon>eudicotyledons</taxon>
        <taxon>Gunneridae</taxon>
        <taxon>Pentapetalae</taxon>
        <taxon>asterids</taxon>
        <taxon>campanulids</taxon>
        <taxon>Asterales</taxon>
        <taxon>Asteraceae</taxon>
        <taxon>Asteroideae</taxon>
        <taxon>Heliantheae alliance</taxon>
        <taxon>Heliantheae</taxon>
        <taxon>Helianthus</taxon>
    </lineage>
</organism>
<protein>
    <submittedName>
        <fullName evidence="1 2">Pyruvate kinase</fullName>
        <ecNumber evidence="1">2.7.1.40</ecNumber>
    </submittedName>
</protein>
<reference evidence="1 3" key="1">
    <citation type="journal article" date="2017" name="Nature">
        <title>The sunflower genome provides insights into oil metabolism, flowering and Asterid evolution.</title>
        <authorList>
            <person name="Badouin H."/>
            <person name="Gouzy J."/>
            <person name="Grassa C.J."/>
            <person name="Murat F."/>
            <person name="Staton S.E."/>
            <person name="Cottret L."/>
            <person name="Lelandais-Briere C."/>
            <person name="Owens G.L."/>
            <person name="Carrere S."/>
            <person name="Mayjonade B."/>
            <person name="Legrand L."/>
            <person name="Gill N."/>
            <person name="Kane N.C."/>
            <person name="Bowers J.E."/>
            <person name="Hubner S."/>
            <person name="Bellec A."/>
            <person name="Berard A."/>
            <person name="Berges H."/>
            <person name="Blanchet N."/>
            <person name="Boniface M.C."/>
            <person name="Brunel D."/>
            <person name="Catrice O."/>
            <person name="Chaidir N."/>
            <person name="Claudel C."/>
            <person name="Donnadieu C."/>
            <person name="Faraut T."/>
            <person name="Fievet G."/>
            <person name="Helmstetter N."/>
            <person name="King M."/>
            <person name="Knapp S.J."/>
            <person name="Lai Z."/>
            <person name="Le Paslier M.C."/>
            <person name="Lippi Y."/>
            <person name="Lorenzon L."/>
            <person name="Mandel J.R."/>
            <person name="Marage G."/>
            <person name="Marchand G."/>
            <person name="Marquand E."/>
            <person name="Bret-Mestries E."/>
            <person name="Morien E."/>
            <person name="Nambeesan S."/>
            <person name="Nguyen T."/>
            <person name="Pegot-Espagnet P."/>
            <person name="Pouilly N."/>
            <person name="Raftis F."/>
            <person name="Sallet E."/>
            <person name="Schiex T."/>
            <person name="Thomas J."/>
            <person name="Vandecasteele C."/>
            <person name="Vares D."/>
            <person name="Vear F."/>
            <person name="Vautrin S."/>
            <person name="Crespi M."/>
            <person name="Mangin B."/>
            <person name="Burke J.M."/>
            <person name="Salse J."/>
            <person name="Munos S."/>
            <person name="Vincourt P."/>
            <person name="Rieseberg L.H."/>
            <person name="Langlade N.B."/>
        </authorList>
    </citation>
    <scope>NUCLEOTIDE SEQUENCE [LARGE SCALE GENOMIC DNA]</scope>
    <source>
        <strain evidence="3">cv. SF193</strain>
        <tissue evidence="1">Leaves</tissue>
    </source>
</reference>
<accession>A0A251S387</accession>
<evidence type="ECO:0000313" key="3">
    <source>
        <dbReference type="Proteomes" id="UP000215914"/>
    </source>
</evidence>
<keyword evidence="3" id="KW-1185">Reference proteome</keyword>